<dbReference type="GO" id="GO:0016020">
    <property type="term" value="C:membrane"/>
    <property type="evidence" value="ECO:0007669"/>
    <property type="project" value="UniProtKB-SubCell"/>
</dbReference>
<evidence type="ECO:0000256" key="1">
    <source>
        <dbReference type="ARBA" id="ARBA00004141"/>
    </source>
</evidence>
<dbReference type="RefSeq" id="WP_247379216.1">
    <property type="nucleotide sequence ID" value="NZ_JALLGV010000007.1"/>
</dbReference>
<dbReference type="InterPro" id="IPR038330">
    <property type="entry name" value="TspO/MBR-related_sf"/>
</dbReference>
<comment type="subcellular location">
    <subcellularLocation>
        <location evidence="1">Membrane</location>
        <topology evidence="1">Multi-pass membrane protein</topology>
    </subcellularLocation>
</comment>
<feature type="transmembrane region" description="Helical" evidence="6">
    <location>
        <begin position="21"/>
        <end position="39"/>
    </location>
</feature>
<proteinExistence type="inferred from homology"/>
<reference evidence="7 8" key="1">
    <citation type="journal article" date="2019" name="Int. J. Syst. Evol. Microbiol.">
        <title>The Global Catalogue of Microorganisms (GCM) 10K type strain sequencing project: providing services to taxonomists for standard genome sequencing and annotation.</title>
        <authorList>
            <consortium name="The Broad Institute Genomics Platform"/>
            <consortium name="The Broad Institute Genome Sequencing Center for Infectious Disease"/>
            <person name="Wu L."/>
            <person name="Ma J."/>
        </authorList>
    </citation>
    <scope>NUCLEOTIDE SEQUENCE [LARGE SCALE GENOMIC DNA]</scope>
    <source>
        <strain evidence="7 8">CGMCC 1.12125</strain>
    </source>
</reference>
<dbReference type="PIRSF" id="PIRSF005859">
    <property type="entry name" value="PBR"/>
    <property type="match status" value="1"/>
</dbReference>
<evidence type="ECO:0000313" key="7">
    <source>
        <dbReference type="EMBL" id="MFD1586676.1"/>
    </source>
</evidence>
<protein>
    <submittedName>
        <fullName evidence="7">TspO/MBR family protein</fullName>
    </submittedName>
</protein>
<organism evidence="7 8">
    <name type="scientific">Halorientalis brevis</name>
    <dbReference type="NCBI Taxonomy" id="1126241"/>
    <lineage>
        <taxon>Archaea</taxon>
        <taxon>Methanobacteriati</taxon>
        <taxon>Methanobacteriota</taxon>
        <taxon>Stenosarchaea group</taxon>
        <taxon>Halobacteria</taxon>
        <taxon>Halobacteriales</taxon>
        <taxon>Haloarculaceae</taxon>
        <taxon>Halorientalis</taxon>
    </lineage>
</organism>
<dbReference type="CDD" id="cd15904">
    <property type="entry name" value="TSPO_MBR"/>
    <property type="match status" value="1"/>
</dbReference>
<dbReference type="EMBL" id="JBHUDJ010000002">
    <property type="protein sequence ID" value="MFD1586676.1"/>
    <property type="molecule type" value="Genomic_DNA"/>
</dbReference>
<accession>A0ABD6C8L3</accession>
<dbReference type="Gene3D" id="1.20.1260.100">
    <property type="entry name" value="TspO/MBR protein"/>
    <property type="match status" value="1"/>
</dbReference>
<feature type="transmembrane region" description="Helical" evidence="6">
    <location>
        <begin position="118"/>
        <end position="138"/>
    </location>
</feature>
<dbReference type="InterPro" id="IPR004307">
    <property type="entry name" value="TspO_MBR"/>
</dbReference>
<feature type="transmembrane region" description="Helical" evidence="6">
    <location>
        <begin position="59"/>
        <end position="80"/>
    </location>
</feature>
<keyword evidence="5 6" id="KW-0472">Membrane</keyword>
<dbReference type="PANTHER" id="PTHR10057">
    <property type="entry name" value="PERIPHERAL-TYPE BENZODIAZEPINE RECEPTOR"/>
    <property type="match status" value="1"/>
</dbReference>
<gene>
    <name evidence="7" type="ORF">ACFR9U_06750</name>
</gene>
<sequence>MASVSRDADAPLPNRRPLGSLALAILVCELVGASGNLLSGSGVTSWYPSLTKPAFTPPSWVFAPVWTALFALLGVAAWLVWRVGLDDRRVRVALGLFAAQYVVQVAWSGVFFGLRDPFGGLVIIAVLWVGIVATLAAFARIDRRAALLLVPYLAWVSFAAVLNYELWRLN</sequence>
<evidence type="ECO:0000256" key="4">
    <source>
        <dbReference type="ARBA" id="ARBA00022989"/>
    </source>
</evidence>
<keyword evidence="4 6" id="KW-1133">Transmembrane helix</keyword>
<dbReference type="PANTHER" id="PTHR10057:SF0">
    <property type="entry name" value="TRANSLOCATOR PROTEIN"/>
    <property type="match status" value="1"/>
</dbReference>
<keyword evidence="3 6" id="KW-0812">Transmembrane</keyword>
<comment type="similarity">
    <text evidence="2">Belongs to the TspO/BZRP family.</text>
</comment>
<dbReference type="Pfam" id="PF03073">
    <property type="entry name" value="TspO_MBR"/>
    <property type="match status" value="1"/>
</dbReference>
<evidence type="ECO:0000256" key="5">
    <source>
        <dbReference type="ARBA" id="ARBA00023136"/>
    </source>
</evidence>
<comment type="caution">
    <text evidence="7">The sequence shown here is derived from an EMBL/GenBank/DDBJ whole genome shotgun (WGS) entry which is preliminary data.</text>
</comment>
<evidence type="ECO:0000313" key="8">
    <source>
        <dbReference type="Proteomes" id="UP001597119"/>
    </source>
</evidence>
<evidence type="ECO:0000256" key="2">
    <source>
        <dbReference type="ARBA" id="ARBA00007524"/>
    </source>
</evidence>
<evidence type="ECO:0000256" key="6">
    <source>
        <dbReference type="SAM" id="Phobius"/>
    </source>
</evidence>
<keyword evidence="8" id="KW-1185">Reference proteome</keyword>
<dbReference type="AlphaFoldDB" id="A0ABD6C8L3"/>
<feature type="transmembrane region" description="Helical" evidence="6">
    <location>
        <begin position="145"/>
        <end position="164"/>
    </location>
</feature>
<feature type="transmembrane region" description="Helical" evidence="6">
    <location>
        <begin position="92"/>
        <end position="112"/>
    </location>
</feature>
<dbReference type="Proteomes" id="UP001597119">
    <property type="component" value="Unassembled WGS sequence"/>
</dbReference>
<dbReference type="GO" id="GO:0033013">
    <property type="term" value="P:tetrapyrrole metabolic process"/>
    <property type="evidence" value="ECO:0007669"/>
    <property type="project" value="UniProtKB-ARBA"/>
</dbReference>
<name>A0ABD6C8L3_9EURY</name>
<evidence type="ECO:0000256" key="3">
    <source>
        <dbReference type="ARBA" id="ARBA00022692"/>
    </source>
</evidence>
<dbReference type="FunFam" id="1.20.1260.100:FF:000001">
    <property type="entry name" value="translocator protein 2"/>
    <property type="match status" value="1"/>
</dbReference>